<dbReference type="GeneID" id="6082809"/>
<dbReference type="KEGG" id="lbc:LACBIDRAFT_332592"/>
<name>B0DTA1_LACBS</name>
<organism evidence="2">
    <name type="scientific">Laccaria bicolor (strain S238N-H82 / ATCC MYA-4686)</name>
    <name type="common">Bicoloured deceiver</name>
    <name type="synonym">Laccaria laccata var. bicolor</name>
    <dbReference type="NCBI Taxonomy" id="486041"/>
    <lineage>
        <taxon>Eukaryota</taxon>
        <taxon>Fungi</taxon>
        <taxon>Dikarya</taxon>
        <taxon>Basidiomycota</taxon>
        <taxon>Agaricomycotina</taxon>
        <taxon>Agaricomycetes</taxon>
        <taxon>Agaricomycetidae</taxon>
        <taxon>Agaricales</taxon>
        <taxon>Agaricineae</taxon>
        <taxon>Hydnangiaceae</taxon>
        <taxon>Laccaria</taxon>
    </lineage>
</organism>
<evidence type="ECO:0000313" key="1">
    <source>
        <dbReference type="EMBL" id="EDR02183.1"/>
    </source>
</evidence>
<dbReference type="InParanoid" id="B0DTA1"/>
<dbReference type="RefSeq" id="XP_001887128.1">
    <property type="nucleotide sequence ID" value="XM_001887093.1"/>
</dbReference>
<dbReference type="HOGENOM" id="CLU_1627365_0_0_1"/>
<keyword evidence="2" id="KW-1185">Reference proteome</keyword>
<dbReference type="Proteomes" id="UP000001194">
    <property type="component" value="Unassembled WGS sequence"/>
</dbReference>
<sequence length="163" mass="18370">MKKHDIKTSVQCLLEFITADDTALLLFKDATNDGGCLSFLTCILLALKNSSSYCDDKLVKQDWLCKITNACAAKRHTIPQCLVKASKIQLKKANSHKLMKRRLGQSLGFTAHAHKTNTARFASATKTTVKIYSDENAYPPPNHWVYETDVIQNQWEEHLMLGD</sequence>
<evidence type="ECO:0000313" key="2">
    <source>
        <dbReference type="Proteomes" id="UP000001194"/>
    </source>
</evidence>
<reference evidence="1 2" key="1">
    <citation type="journal article" date="2008" name="Nature">
        <title>The genome of Laccaria bicolor provides insights into mycorrhizal symbiosis.</title>
        <authorList>
            <person name="Martin F."/>
            <person name="Aerts A."/>
            <person name="Ahren D."/>
            <person name="Brun A."/>
            <person name="Danchin E.G.J."/>
            <person name="Duchaussoy F."/>
            <person name="Gibon J."/>
            <person name="Kohler A."/>
            <person name="Lindquist E."/>
            <person name="Pereda V."/>
            <person name="Salamov A."/>
            <person name="Shapiro H.J."/>
            <person name="Wuyts J."/>
            <person name="Blaudez D."/>
            <person name="Buee M."/>
            <person name="Brokstein P."/>
            <person name="Canbaeck B."/>
            <person name="Cohen D."/>
            <person name="Courty P.E."/>
            <person name="Coutinho P.M."/>
            <person name="Delaruelle C."/>
            <person name="Detter J.C."/>
            <person name="Deveau A."/>
            <person name="DiFazio S."/>
            <person name="Duplessis S."/>
            <person name="Fraissinet-Tachet L."/>
            <person name="Lucic E."/>
            <person name="Frey-Klett P."/>
            <person name="Fourrey C."/>
            <person name="Feussner I."/>
            <person name="Gay G."/>
            <person name="Grimwood J."/>
            <person name="Hoegger P.J."/>
            <person name="Jain P."/>
            <person name="Kilaru S."/>
            <person name="Labbe J."/>
            <person name="Lin Y.C."/>
            <person name="Legue V."/>
            <person name="Le Tacon F."/>
            <person name="Marmeisse R."/>
            <person name="Melayah D."/>
            <person name="Montanini B."/>
            <person name="Muratet M."/>
            <person name="Nehls U."/>
            <person name="Niculita-Hirzel H."/>
            <person name="Oudot-Le Secq M.P."/>
            <person name="Peter M."/>
            <person name="Quesneville H."/>
            <person name="Rajashekar B."/>
            <person name="Reich M."/>
            <person name="Rouhier N."/>
            <person name="Schmutz J."/>
            <person name="Yin T."/>
            <person name="Chalot M."/>
            <person name="Henrissat B."/>
            <person name="Kuees U."/>
            <person name="Lucas S."/>
            <person name="Van de Peer Y."/>
            <person name="Podila G.K."/>
            <person name="Polle A."/>
            <person name="Pukkila P.J."/>
            <person name="Richardson P.M."/>
            <person name="Rouze P."/>
            <person name="Sanders I.R."/>
            <person name="Stajich J.E."/>
            <person name="Tunlid A."/>
            <person name="Tuskan G."/>
            <person name="Grigoriev I.V."/>
        </authorList>
    </citation>
    <scope>NUCLEOTIDE SEQUENCE [LARGE SCALE GENOMIC DNA]</scope>
    <source>
        <strain evidence="2">S238N-H82 / ATCC MYA-4686</strain>
    </source>
</reference>
<gene>
    <name evidence="1" type="ORF">LACBIDRAFT_332592</name>
</gene>
<dbReference type="EMBL" id="DS547132">
    <property type="protein sequence ID" value="EDR02183.1"/>
    <property type="molecule type" value="Genomic_DNA"/>
</dbReference>
<accession>B0DTA1</accession>
<protein>
    <submittedName>
        <fullName evidence="1">Predicted protein</fullName>
    </submittedName>
</protein>
<proteinExistence type="predicted"/>
<dbReference type="AlphaFoldDB" id="B0DTA1"/>